<dbReference type="EMBL" id="CP039347">
    <property type="protein sequence ID" value="QCD86415.1"/>
    <property type="molecule type" value="Genomic_DNA"/>
</dbReference>
<name>A0A4D6LDK2_VIGUN</name>
<feature type="region of interest" description="Disordered" evidence="1">
    <location>
        <begin position="1"/>
        <end position="49"/>
    </location>
</feature>
<keyword evidence="3" id="KW-1185">Reference proteome</keyword>
<feature type="compositionally biased region" description="Acidic residues" evidence="1">
    <location>
        <begin position="17"/>
        <end position="28"/>
    </location>
</feature>
<evidence type="ECO:0000256" key="1">
    <source>
        <dbReference type="SAM" id="MobiDB-lite"/>
    </source>
</evidence>
<proteinExistence type="predicted"/>
<feature type="compositionally biased region" description="Basic and acidic residues" evidence="1">
    <location>
        <begin position="1"/>
        <end position="10"/>
    </location>
</feature>
<reference evidence="2 3" key="1">
    <citation type="submission" date="2019-04" db="EMBL/GenBank/DDBJ databases">
        <title>An improved genome assembly and genetic linkage map for asparagus bean, Vigna unguiculata ssp. sesquipedialis.</title>
        <authorList>
            <person name="Xia Q."/>
            <person name="Zhang R."/>
            <person name="Dong Y."/>
        </authorList>
    </citation>
    <scope>NUCLEOTIDE SEQUENCE [LARGE SCALE GENOMIC DNA]</scope>
    <source>
        <tissue evidence="2">Leaf</tissue>
    </source>
</reference>
<gene>
    <name evidence="2" type="ORF">DEO72_LG3g937</name>
</gene>
<organism evidence="2 3">
    <name type="scientific">Vigna unguiculata</name>
    <name type="common">Cowpea</name>
    <dbReference type="NCBI Taxonomy" id="3917"/>
    <lineage>
        <taxon>Eukaryota</taxon>
        <taxon>Viridiplantae</taxon>
        <taxon>Streptophyta</taxon>
        <taxon>Embryophyta</taxon>
        <taxon>Tracheophyta</taxon>
        <taxon>Spermatophyta</taxon>
        <taxon>Magnoliopsida</taxon>
        <taxon>eudicotyledons</taxon>
        <taxon>Gunneridae</taxon>
        <taxon>Pentapetalae</taxon>
        <taxon>rosids</taxon>
        <taxon>fabids</taxon>
        <taxon>Fabales</taxon>
        <taxon>Fabaceae</taxon>
        <taxon>Papilionoideae</taxon>
        <taxon>50 kb inversion clade</taxon>
        <taxon>NPAAA clade</taxon>
        <taxon>indigoferoid/millettioid clade</taxon>
        <taxon>Phaseoleae</taxon>
        <taxon>Vigna</taxon>
    </lineage>
</organism>
<evidence type="ECO:0000313" key="2">
    <source>
        <dbReference type="EMBL" id="QCD86415.1"/>
    </source>
</evidence>
<protein>
    <submittedName>
        <fullName evidence="2">Uncharacterized protein</fullName>
    </submittedName>
</protein>
<evidence type="ECO:0000313" key="3">
    <source>
        <dbReference type="Proteomes" id="UP000501690"/>
    </source>
</evidence>
<accession>A0A4D6LDK2</accession>
<dbReference type="Proteomes" id="UP000501690">
    <property type="component" value="Linkage Group LG3"/>
</dbReference>
<sequence length="49" mass="5315">MPLKTRHLEPSIRQGDVADDDESEEVTELDAKEGEEAAGDWNASTANSV</sequence>
<dbReference type="AlphaFoldDB" id="A0A4D6LDK2"/>